<sequence>MDVTERCLKLEPDERPTMGEVEVLLEHALLLQAQADIKKNNGFYSLSSTTIINLGEVICMHDINLEEVIFHRFSLADLRRTTFDFEHRVIGRGSFSKVYRGRIVSH</sequence>
<accession>A0ABU6QV19</accession>
<name>A0ABU6QV19_9FABA</name>
<dbReference type="EMBL" id="JASCZI010001989">
    <property type="protein sequence ID" value="MED6115718.1"/>
    <property type="molecule type" value="Genomic_DNA"/>
</dbReference>
<comment type="caution">
    <text evidence="1">The sequence shown here is derived from an EMBL/GenBank/DDBJ whole genome shotgun (WGS) entry which is preliminary data.</text>
</comment>
<keyword evidence="2" id="KW-1185">Reference proteome</keyword>
<evidence type="ECO:0000313" key="1">
    <source>
        <dbReference type="EMBL" id="MED6115718.1"/>
    </source>
</evidence>
<gene>
    <name evidence="1" type="ORF">PIB30_093378</name>
</gene>
<evidence type="ECO:0000313" key="2">
    <source>
        <dbReference type="Proteomes" id="UP001341840"/>
    </source>
</evidence>
<organism evidence="1 2">
    <name type="scientific">Stylosanthes scabra</name>
    <dbReference type="NCBI Taxonomy" id="79078"/>
    <lineage>
        <taxon>Eukaryota</taxon>
        <taxon>Viridiplantae</taxon>
        <taxon>Streptophyta</taxon>
        <taxon>Embryophyta</taxon>
        <taxon>Tracheophyta</taxon>
        <taxon>Spermatophyta</taxon>
        <taxon>Magnoliopsida</taxon>
        <taxon>eudicotyledons</taxon>
        <taxon>Gunneridae</taxon>
        <taxon>Pentapetalae</taxon>
        <taxon>rosids</taxon>
        <taxon>fabids</taxon>
        <taxon>Fabales</taxon>
        <taxon>Fabaceae</taxon>
        <taxon>Papilionoideae</taxon>
        <taxon>50 kb inversion clade</taxon>
        <taxon>dalbergioids sensu lato</taxon>
        <taxon>Dalbergieae</taxon>
        <taxon>Pterocarpus clade</taxon>
        <taxon>Stylosanthes</taxon>
    </lineage>
</organism>
<dbReference type="Gene3D" id="3.30.200.20">
    <property type="entry name" value="Phosphorylase Kinase, domain 1"/>
    <property type="match status" value="1"/>
</dbReference>
<protein>
    <submittedName>
        <fullName evidence="1">Uncharacterized protein</fullName>
    </submittedName>
</protein>
<reference evidence="1 2" key="1">
    <citation type="journal article" date="2023" name="Plants (Basel)">
        <title>Bridging the Gap: Combining Genomics and Transcriptomics Approaches to Understand Stylosanthes scabra, an Orphan Legume from the Brazilian Caatinga.</title>
        <authorList>
            <person name="Ferreira-Neto J.R.C."/>
            <person name="da Silva M.D."/>
            <person name="Binneck E."/>
            <person name="de Melo N.F."/>
            <person name="da Silva R.H."/>
            <person name="de Melo A.L.T.M."/>
            <person name="Pandolfi V."/>
            <person name="Bustamante F.O."/>
            <person name="Brasileiro-Vidal A.C."/>
            <person name="Benko-Iseppon A.M."/>
        </authorList>
    </citation>
    <scope>NUCLEOTIDE SEQUENCE [LARGE SCALE GENOMIC DNA]</scope>
    <source>
        <tissue evidence="1">Leaves</tissue>
    </source>
</reference>
<proteinExistence type="predicted"/>
<dbReference type="Proteomes" id="UP001341840">
    <property type="component" value="Unassembled WGS sequence"/>
</dbReference>